<evidence type="ECO:0000256" key="11">
    <source>
        <dbReference type="ARBA" id="ARBA00023303"/>
    </source>
</evidence>
<evidence type="ECO:0000256" key="3">
    <source>
        <dbReference type="ARBA" id="ARBA00022448"/>
    </source>
</evidence>
<evidence type="ECO:0000256" key="9">
    <source>
        <dbReference type="ARBA" id="ARBA00023136"/>
    </source>
</evidence>
<evidence type="ECO:0000256" key="8">
    <source>
        <dbReference type="ARBA" id="ARBA00023065"/>
    </source>
</evidence>
<protein>
    <recommendedName>
        <fullName evidence="17">Pickpocket</fullName>
    </recommendedName>
</protein>
<dbReference type="STRING" id="104452.A0A0L7L3Y1"/>
<dbReference type="PANTHER" id="PTHR11690">
    <property type="entry name" value="AMILORIDE-SENSITIVE SODIUM CHANNEL-RELATED"/>
    <property type="match status" value="1"/>
</dbReference>
<keyword evidence="11 12" id="KW-0407">Ion channel</keyword>
<keyword evidence="10 12" id="KW-0739">Sodium transport</keyword>
<dbReference type="Gene3D" id="1.10.287.820">
    <property type="entry name" value="Acid-sensing ion channel domain"/>
    <property type="match status" value="1"/>
</dbReference>
<dbReference type="GO" id="GO:0005886">
    <property type="term" value="C:plasma membrane"/>
    <property type="evidence" value="ECO:0007669"/>
    <property type="project" value="TreeGrafter"/>
</dbReference>
<feature type="transmembrane region" description="Helical" evidence="13">
    <location>
        <begin position="315"/>
        <end position="339"/>
    </location>
</feature>
<keyword evidence="3 12" id="KW-0813">Transport</keyword>
<dbReference type="PANTHER" id="PTHR11690:SF288">
    <property type="entry name" value="AMILORIDE-SENSITIVE NA+ CHANNEL-RELATED"/>
    <property type="match status" value="1"/>
</dbReference>
<evidence type="ECO:0000256" key="13">
    <source>
        <dbReference type="SAM" id="Phobius"/>
    </source>
</evidence>
<evidence type="ECO:0000256" key="4">
    <source>
        <dbReference type="ARBA" id="ARBA00022461"/>
    </source>
</evidence>
<evidence type="ECO:0000256" key="5">
    <source>
        <dbReference type="ARBA" id="ARBA00022692"/>
    </source>
</evidence>
<keyword evidence="7" id="KW-0915">Sodium</keyword>
<evidence type="ECO:0000256" key="7">
    <source>
        <dbReference type="ARBA" id="ARBA00023053"/>
    </source>
</evidence>
<evidence type="ECO:0000313" key="16">
    <source>
        <dbReference type="Proteomes" id="UP000037510"/>
    </source>
</evidence>
<keyword evidence="4 12" id="KW-0894">Sodium channel</keyword>
<comment type="caution">
    <text evidence="15">The sequence shown here is derived from an EMBL/GenBank/DDBJ whole genome shotgun (WGS) entry which is preliminary data.</text>
</comment>
<feature type="chain" id="PRO_5005573116" description="Pickpocket" evidence="14">
    <location>
        <begin position="18"/>
        <end position="356"/>
    </location>
</feature>
<accession>A0A0L7L3Y1</accession>
<keyword evidence="9 13" id="KW-0472">Membrane</keyword>
<keyword evidence="16" id="KW-1185">Reference proteome</keyword>
<comment type="similarity">
    <text evidence="2 12">Belongs to the amiloride-sensitive sodium channel (TC 1.A.6) family.</text>
</comment>
<gene>
    <name evidence="15" type="ORF">OBRU01_16095</name>
</gene>
<keyword evidence="5 12" id="KW-0812">Transmembrane</keyword>
<reference evidence="15 16" key="1">
    <citation type="journal article" date="2015" name="Genome Biol. Evol.">
        <title>The genome of winter moth (Operophtera brumata) provides a genomic perspective on sexual dimorphism and phenology.</title>
        <authorList>
            <person name="Derks M.F."/>
            <person name="Smit S."/>
            <person name="Salis L."/>
            <person name="Schijlen E."/>
            <person name="Bossers A."/>
            <person name="Mateman C."/>
            <person name="Pijl A.S."/>
            <person name="de Ridder D."/>
            <person name="Groenen M.A."/>
            <person name="Visser M.E."/>
            <person name="Megens H.J."/>
        </authorList>
    </citation>
    <scope>NUCLEOTIDE SEQUENCE [LARGE SCALE GENOMIC DNA]</scope>
    <source>
        <strain evidence="15">WM2013NL</strain>
        <tissue evidence="15">Head and thorax</tissue>
    </source>
</reference>
<dbReference type="EMBL" id="JTDY01003182">
    <property type="protein sequence ID" value="KOB70009.1"/>
    <property type="molecule type" value="Genomic_DNA"/>
</dbReference>
<feature type="signal peptide" evidence="14">
    <location>
        <begin position="1"/>
        <end position="17"/>
    </location>
</feature>
<evidence type="ECO:0000256" key="2">
    <source>
        <dbReference type="ARBA" id="ARBA00007193"/>
    </source>
</evidence>
<organism evidence="15 16">
    <name type="scientific">Operophtera brumata</name>
    <name type="common">Winter moth</name>
    <name type="synonym">Phalaena brumata</name>
    <dbReference type="NCBI Taxonomy" id="104452"/>
    <lineage>
        <taxon>Eukaryota</taxon>
        <taxon>Metazoa</taxon>
        <taxon>Ecdysozoa</taxon>
        <taxon>Arthropoda</taxon>
        <taxon>Hexapoda</taxon>
        <taxon>Insecta</taxon>
        <taxon>Pterygota</taxon>
        <taxon>Neoptera</taxon>
        <taxon>Endopterygota</taxon>
        <taxon>Lepidoptera</taxon>
        <taxon>Glossata</taxon>
        <taxon>Ditrysia</taxon>
        <taxon>Geometroidea</taxon>
        <taxon>Geometridae</taxon>
        <taxon>Larentiinae</taxon>
        <taxon>Operophtera</taxon>
    </lineage>
</organism>
<keyword evidence="14" id="KW-0732">Signal</keyword>
<name>A0A0L7L3Y1_OPEBR</name>
<dbReference type="Pfam" id="PF00858">
    <property type="entry name" value="ASC"/>
    <property type="match status" value="3"/>
</dbReference>
<keyword evidence="8 12" id="KW-0406">Ion transport</keyword>
<proteinExistence type="inferred from homology"/>
<evidence type="ECO:0000313" key="15">
    <source>
        <dbReference type="EMBL" id="KOB70009.1"/>
    </source>
</evidence>
<dbReference type="Proteomes" id="UP000037510">
    <property type="component" value="Unassembled WGS sequence"/>
</dbReference>
<evidence type="ECO:0000256" key="10">
    <source>
        <dbReference type="ARBA" id="ARBA00023201"/>
    </source>
</evidence>
<sequence>MLISIAVCAVNIIQLFCKWTSTPFVNVIDSAPSPIWAVPFPTVVLCPHLHVKLSYQNVSELDESNETLPWQRTFNNKASPSALEWNLDTGYPKIFPPDPMMQPFRVRASGESNGLGLELYLNTSEHQFECDGNSLGFTVMVTAPTDHVYTSTILRLPMGRMTTVEVSPLTYKTDSTLRALTPAQRQCFFQDERKLEFYEFYTDSNCKHDKLVQQTRKECNCVLFNWPKFDCIELVKGKVDEQLIYAYFAEGDEMHHNEESLSCHPACNDVIYTGQVKEVTQINVHFYDDIFLGQHRHAQYDKYYFAGEICIHPSAIGGLLSLFLGFSIISVAELVYFVILRPAFIVFKETVQTIME</sequence>
<evidence type="ECO:0000256" key="1">
    <source>
        <dbReference type="ARBA" id="ARBA00004141"/>
    </source>
</evidence>
<dbReference type="InterPro" id="IPR001873">
    <property type="entry name" value="ENaC"/>
</dbReference>
<evidence type="ECO:0000256" key="6">
    <source>
        <dbReference type="ARBA" id="ARBA00022989"/>
    </source>
</evidence>
<keyword evidence="6 13" id="KW-1133">Transmembrane helix</keyword>
<comment type="subcellular location">
    <subcellularLocation>
        <location evidence="1">Membrane</location>
        <topology evidence="1">Multi-pass membrane protein</topology>
    </subcellularLocation>
</comment>
<evidence type="ECO:0000256" key="12">
    <source>
        <dbReference type="RuleBase" id="RU000679"/>
    </source>
</evidence>
<dbReference type="Gene3D" id="1.10.287.770">
    <property type="entry name" value="YojJ-like"/>
    <property type="match status" value="1"/>
</dbReference>
<evidence type="ECO:0008006" key="17">
    <source>
        <dbReference type="Google" id="ProtNLM"/>
    </source>
</evidence>
<dbReference type="GO" id="GO:0015280">
    <property type="term" value="F:ligand-gated sodium channel activity"/>
    <property type="evidence" value="ECO:0007669"/>
    <property type="project" value="TreeGrafter"/>
</dbReference>
<dbReference type="AlphaFoldDB" id="A0A0L7L3Y1"/>
<evidence type="ECO:0000256" key="14">
    <source>
        <dbReference type="SAM" id="SignalP"/>
    </source>
</evidence>